<dbReference type="NCBIfam" id="TIGR00576">
    <property type="entry name" value="dut"/>
    <property type="match status" value="1"/>
</dbReference>
<dbReference type="UniPathway" id="UPA00610">
    <property type="reaction ID" value="UER00666"/>
</dbReference>
<dbReference type="SUPFAM" id="SSF51283">
    <property type="entry name" value="dUTPase-like"/>
    <property type="match status" value="1"/>
</dbReference>
<dbReference type="Proteomes" id="UP000297714">
    <property type="component" value="Unassembled WGS sequence"/>
</dbReference>
<dbReference type="GO" id="GO:0000287">
    <property type="term" value="F:magnesium ion binding"/>
    <property type="evidence" value="ECO:0007669"/>
    <property type="project" value="UniProtKB-UniRule"/>
</dbReference>
<gene>
    <name evidence="5 7" type="primary">dut</name>
    <name evidence="7" type="ORF">CAGA_10750</name>
</gene>
<evidence type="ECO:0000256" key="5">
    <source>
        <dbReference type="HAMAP-Rule" id="MF_00116"/>
    </source>
</evidence>
<dbReference type="InterPro" id="IPR036157">
    <property type="entry name" value="dUTPase-like_sf"/>
</dbReference>
<dbReference type="CDD" id="cd07557">
    <property type="entry name" value="trimeric_dUTPase"/>
    <property type="match status" value="1"/>
</dbReference>
<dbReference type="GO" id="GO:0046081">
    <property type="term" value="P:dUTP catabolic process"/>
    <property type="evidence" value="ECO:0007669"/>
    <property type="project" value="InterPro"/>
</dbReference>
<keyword evidence="2 5" id="KW-0378">Hydrolase</keyword>
<name>A0A4Z0YCM2_9FIRM</name>
<comment type="caution">
    <text evidence="5">Lacks conserved residue(s) required for the propagation of feature annotation.</text>
</comment>
<evidence type="ECO:0000256" key="4">
    <source>
        <dbReference type="ARBA" id="ARBA00047686"/>
    </source>
</evidence>
<dbReference type="AlphaFoldDB" id="A0A4Z0YCM2"/>
<dbReference type="OrthoDB" id="9809956at2"/>
<evidence type="ECO:0000256" key="3">
    <source>
        <dbReference type="ARBA" id="ARBA00023080"/>
    </source>
</evidence>
<protein>
    <recommendedName>
        <fullName evidence="5">Deoxyuridine 5'-triphosphate nucleotidohydrolase</fullName>
        <shortName evidence="5">dUTPase</shortName>
        <ecNumber evidence="5">3.6.1.23</ecNumber>
    </recommendedName>
    <alternativeName>
        <fullName evidence="5">dUTP pyrophosphatase</fullName>
    </alternativeName>
</protein>
<feature type="binding site" evidence="5">
    <location>
        <begin position="66"/>
        <end position="68"/>
    </location>
    <ligand>
        <name>substrate</name>
    </ligand>
</feature>
<proteinExistence type="inferred from homology"/>
<dbReference type="EC" id="3.6.1.23" evidence="5"/>
<sequence length="151" mass="16063">METLKVKKMRENAVLPTRASEGAAGLDLYACLDEPVTIEPRGLYKIPTGIAIELPGKNTVGLIFARSGLGVKHGITLPNAVGVIDSDYRGELQVGITNCSDKPYTIQPGERCAQLVVMPVLLPVLEETDELGETARGAGGFGSTGKREIQK</sequence>
<comment type="pathway">
    <text evidence="5">Pyrimidine metabolism; dUMP biosynthesis; dUMP from dCTP (dUTP route): step 2/2.</text>
</comment>
<comment type="function">
    <text evidence="5">This enzyme is involved in nucleotide metabolism: it produces dUMP, the immediate precursor of thymidine nucleotides and it decreases the intracellular concentration of dUTP so that uracil cannot be incorporated into DNA.</text>
</comment>
<dbReference type="GO" id="GO:0006226">
    <property type="term" value="P:dUMP biosynthetic process"/>
    <property type="evidence" value="ECO:0007669"/>
    <property type="project" value="UniProtKB-UniRule"/>
</dbReference>
<keyword evidence="3 5" id="KW-0546">Nucleotide metabolism</keyword>
<evidence type="ECO:0000313" key="7">
    <source>
        <dbReference type="EMBL" id="TGJ77001.1"/>
    </source>
</evidence>
<comment type="similarity">
    <text evidence="1 5">Belongs to the dUTPase family.</text>
</comment>
<accession>A0A4Z0YCM2</accession>
<dbReference type="NCBIfam" id="NF001862">
    <property type="entry name" value="PRK00601.1"/>
    <property type="match status" value="1"/>
</dbReference>
<evidence type="ECO:0000313" key="8">
    <source>
        <dbReference type="Proteomes" id="UP000297714"/>
    </source>
</evidence>
<feature type="binding site" evidence="5">
    <location>
        <begin position="83"/>
        <end position="85"/>
    </location>
    <ligand>
        <name>substrate</name>
    </ligand>
</feature>
<keyword evidence="5" id="KW-0479">Metal-binding</keyword>
<feature type="binding site" evidence="5">
    <location>
        <position position="79"/>
    </location>
    <ligand>
        <name>substrate</name>
    </ligand>
</feature>
<feature type="domain" description="dUTPase-like" evidence="6">
    <location>
        <begin position="12"/>
        <end position="145"/>
    </location>
</feature>
<organism evidence="7 8">
    <name type="scientific">Caproiciproducens galactitolivorans</name>
    <dbReference type="NCBI Taxonomy" id="642589"/>
    <lineage>
        <taxon>Bacteria</taxon>
        <taxon>Bacillati</taxon>
        <taxon>Bacillota</taxon>
        <taxon>Clostridia</taxon>
        <taxon>Eubacteriales</taxon>
        <taxon>Acutalibacteraceae</taxon>
        <taxon>Caproiciproducens</taxon>
    </lineage>
</organism>
<keyword evidence="8" id="KW-1185">Reference proteome</keyword>
<evidence type="ECO:0000256" key="1">
    <source>
        <dbReference type="ARBA" id="ARBA00006581"/>
    </source>
</evidence>
<dbReference type="PANTHER" id="PTHR11241">
    <property type="entry name" value="DEOXYURIDINE 5'-TRIPHOSPHATE NUCLEOTIDOHYDROLASE"/>
    <property type="match status" value="1"/>
</dbReference>
<comment type="cofactor">
    <cofactor evidence="5">
        <name>Mg(2+)</name>
        <dbReference type="ChEBI" id="CHEBI:18420"/>
    </cofactor>
</comment>
<dbReference type="EMBL" id="SRMQ01000003">
    <property type="protein sequence ID" value="TGJ77001.1"/>
    <property type="molecule type" value="Genomic_DNA"/>
</dbReference>
<keyword evidence="5" id="KW-0460">Magnesium</keyword>
<dbReference type="Pfam" id="PF00692">
    <property type="entry name" value="dUTPase"/>
    <property type="match status" value="1"/>
</dbReference>
<comment type="catalytic activity">
    <reaction evidence="4 5">
        <text>dUTP + H2O = dUMP + diphosphate + H(+)</text>
        <dbReference type="Rhea" id="RHEA:10248"/>
        <dbReference type="ChEBI" id="CHEBI:15377"/>
        <dbReference type="ChEBI" id="CHEBI:15378"/>
        <dbReference type="ChEBI" id="CHEBI:33019"/>
        <dbReference type="ChEBI" id="CHEBI:61555"/>
        <dbReference type="ChEBI" id="CHEBI:246422"/>
        <dbReference type="EC" id="3.6.1.23"/>
    </reaction>
</comment>
<dbReference type="GO" id="GO:0004170">
    <property type="term" value="F:dUTP diphosphatase activity"/>
    <property type="evidence" value="ECO:0007669"/>
    <property type="project" value="UniProtKB-UniRule"/>
</dbReference>
<dbReference type="Gene3D" id="2.70.40.10">
    <property type="match status" value="1"/>
</dbReference>
<dbReference type="InterPro" id="IPR029054">
    <property type="entry name" value="dUTPase-like"/>
</dbReference>
<evidence type="ECO:0000256" key="2">
    <source>
        <dbReference type="ARBA" id="ARBA00022801"/>
    </source>
</evidence>
<dbReference type="RefSeq" id="WP_135658549.1">
    <property type="nucleotide sequence ID" value="NZ_JAJUFJ010000006.1"/>
</dbReference>
<comment type="caution">
    <text evidence="7">The sequence shown here is derived from an EMBL/GenBank/DDBJ whole genome shotgun (WGS) entry which is preliminary data.</text>
</comment>
<dbReference type="HAMAP" id="MF_00116">
    <property type="entry name" value="dUTPase_bact"/>
    <property type="match status" value="1"/>
</dbReference>
<reference evidence="7 8" key="1">
    <citation type="submission" date="2019-04" db="EMBL/GenBank/DDBJ databases">
        <authorList>
            <person name="Poehlein A."/>
            <person name="Bengelsdorf F.R."/>
            <person name="Duerre P."/>
            <person name="Daniel R."/>
        </authorList>
    </citation>
    <scope>NUCLEOTIDE SEQUENCE [LARGE SCALE GENOMIC DNA]</scope>
    <source>
        <strain evidence="7 8">BS-1</strain>
    </source>
</reference>
<dbReference type="PANTHER" id="PTHR11241:SF0">
    <property type="entry name" value="DEOXYURIDINE 5'-TRIPHOSPHATE NUCLEOTIDOHYDROLASE"/>
    <property type="match status" value="1"/>
</dbReference>
<dbReference type="InterPro" id="IPR008181">
    <property type="entry name" value="dUTPase"/>
</dbReference>
<dbReference type="InterPro" id="IPR033704">
    <property type="entry name" value="dUTPase_trimeric"/>
</dbReference>
<evidence type="ECO:0000259" key="6">
    <source>
        <dbReference type="Pfam" id="PF00692"/>
    </source>
</evidence>